<dbReference type="RefSeq" id="WP_016389657.1">
    <property type="nucleotide sequence ID" value="NZ_JBLIAD010000010.1"/>
</dbReference>
<evidence type="ECO:0000313" key="1">
    <source>
        <dbReference type="EMBL" id="EPD14090.1"/>
    </source>
</evidence>
<protein>
    <submittedName>
        <fullName evidence="1">Lipoprotein</fullName>
    </submittedName>
</protein>
<keyword evidence="2" id="KW-1185">Reference proteome</keyword>
<sequence>MRYIVLIIITFVLSACSEEQQNKFSRLGVSWMEGDYKVSFYEGEHKKSWTVLDSKVTSESQKGYYYFWVKENGKKKYVQVPIERTIIEEI</sequence>
<dbReference type="Proteomes" id="UP000015462">
    <property type="component" value="Unassembled WGS sequence"/>
</dbReference>
<reference evidence="1 2" key="1">
    <citation type="journal article" date="2013" name="Genome Announc.">
        <title>Genome Sequence of the Pyrene- and Fluoranthene-Degrading Bacterium Cycloclasticus sp. Strain PY97M.</title>
        <authorList>
            <person name="Cui Z."/>
            <person name="Xu G."/>
            <person name="Li Q."/>
            <person name="Gao W."/>
            <person name="Zheng L."/>
        </authorList>
    </citation>
    <scope>NUCLEOTIDE SEQUENCE [LARGE SCALE GENOMIC DNA]</scope>
    <source>
        <strain evidence="1 2">PY97M</strain>
    </source>
</reference>
<comment type="caution">
    <text evidence="1">The sequence shown here is derived from an EMBL/GenBank/DDBJ whole genome shotgun (WGS) entry which is preliminary data.</text>
</comment>
<keyword evidence="1" id="KW-0449">Lipoprotein</keyword>
<evidence type="ECO:0000313" key="2">
    <source>
        <dbReference type="Proteomes" id="UP000015462"/>
    </source>
</evidence>
<accession>A0AB33Z4A0</accession>
<dbReference type="PROSITE" id="PS51257">
    <property type="entry name" value="PROKAR_LIPOPROTEIN"/>
    <property type="match status" value="1"/>
</dbReference>
<proteinExistence type="predicted"/>
<name>A0AB33Z4A0_9GAMM</name>
<gene>
    <name evidence="1" type="ORF">L196_01285</name>
</gene>
<dbReference type="AlphaFoldDB" id="A0AB33Z4A0"/>
<dbReference type="EMBL" id="ASHL01000001">
    <property type="protein sequence ID" value="EPD14090.1"/>
    <property type="molecule type" value="Genomic_DNA"/>
</dbReference>
<organism evidence="1 2">
    <name type="scientific">Cycloclasticus pugetii</name>
    <dbReference type="NCBI Taxonomy" id="34068"/>
    <lineage>
        <taxon>Bacteria</taxon>
        <taxon>Pseudomonadati</taxon>
        <taxon>Pseudomonadota</taxon>
        <taxon>Gammaproteobacteria</taxon>
        <taxon>Thiotrichales</taxon>
        <taxon>Piscirickettsiaceae</taxon>
        <taxon>Cycloclasticus</taxon>
    </lineage>
</organism>